<accession>A0AAV8VI88</accession>
<sequence length="326" mass="37619">MALNMSGAGITWGMTLNRSIALKFVALTSRSFFDNKRVTLINLVVVAENQRQRRRGHLHRWGPVHRRLLPLDSTTNLDLLDWRNLTQVLQVEHPIPTSGKFFCKCLNKVVQVSNEVAHRRTLEHRTNACVNLMPGIQLTESVFRGCIASYRVHSDNEHTDFTLFFKFVNLMVEVLRFHTTVKVNVELFGRYIIQTGESQEDLIDIKCFNTTNQIINSSMDLDEVLNMFMDILVNQASEFQERDSGWAFECIMYLEVNVTKHATLGGSSYIIKLPKFIEDKKAVINISNQDQYCFLWSIISALYLLNSRRVNEVSPYPHYCTVFDTT</sequence>
<organism evidence="1 2">
    <name type="scientific">Exocentrus adspersus</name>
    <dbReference type="NCBI Taxonomy" id="1586481"/>
    <lineage>
        <taxon>Eukaryota</taxon>
        <taxon>Metazoa</taxon>
        <taxon>Ecdysozoa</taxon>
        <taxon>Arthropoda</taxon>
        <taxon>Hexapoda</taxon>
        <taxon>Insecta</taxon>
        <taxon>Pterygota</taxon>
        <taxon>Neoptera</taxon>
        <taxon>Endopterygota</taxon>
        <taxon>Coleoptera</taxon>
        <taxon>Polyphaga</taxon>
        <taxon>Cucujiformia</taxon>
        <taxon>Chrysomeloidea</taxon>
        <taxon>Cerambycidae</taxon>
        <taxon>Lamiinae</taxon>
        <taxon>Acanthocinini</taxon>
        <taxon>Exocentrus</taxon>
    </lineage>
</organism>
<proteinExistence type="predicted"/>
<dbReference type="EMBL" id="JANEYG010000091">
    <property type="protein sequence ID" value="KAJ8913586.1"/>
    <property type="molecule type" value="Genomic_DNA"/>
</dbReference>
<evidence type="ECO:0000313" key="2">
    <source>
        <dbReference type="Proteomes" id="UP001159042"/>
    </source>
</evidence>
<protein>
    <submittedName>
        <fullName evidence="1">Uncharacterized protein</fullName>
    </submittedName>
</protein>
<keyword evidence="2" id="KW-1185">Reference proteome</keyword>
<feature type="non-terminal residue" evidence="1">
    <location>
        <position position="326"/>
    </location>
</feature>
<dbReference type="AlphaFoldDB" id="A0AAV8VI88"/>
<comment type="caution">
    <text evidence="1">The sequence shown here is derived from an EMBL/GenBank/DDBJ whole genome shotgun (WGS) entry which is preliminary data.</text>
</comment>
<name>A0AAV8VI88_9CUCU</name>
<dbReference type="PANTHER" id="PTHR31511:SF12">
    <property type="entry name" value="RHO TERMINATION FACTOR N-TERMINAL DOMAIN-CONTAINING PROTEIN"/>
    <property type="match status" value="1"/>
</dbReference>
<gene>
    <name evidence="1" type="ORF">NQ315_013993</name>
</gene>
<dbReference type="Proteomes" id="UP001159042">
    <property type="component" value="Unassembled WGS sequence"/>
</dbReference>
<evidence type="ECO:0000313" key="1">
    <source>
        <dbReference type="EMBL" id="KAJ8913586.1"/>
    </source>
</evidence>
<dbReference type="PANTHER" id="PTHR31511">
    <property type="entry name" value="PROTEIN CBG23764"/>
    <property type="match status" value="1"/>
</dbReference>
<reference evidence="1 2" key="1">
    <citation type="journal article" date="2023" name="Insect Mol. Biol.">
        <title>Genome sequencing provides insights into the evolution of gene families encoding plant cell wall-degrading enzymes in longhorned beetles.</title>
        <authorList>
            <person name="Shin N.R."/>
            <person name="Okamura Y."/>
            <person name="Kirsch R."/>
            <person name="Pauchet Y."/>
        </authorList>
    </citation>
    <scope>NUCLEOTIDE SEQUENCE [LARGE SCALE GENOMIC DNA]</scope>
    <source>
        <strain evidence="1">EAD_L_NR</strain>
    </source>
</reference>